<sequence>MKAISVCMGHNGTGVTKDVYINLPEEIYDCEKVIGNFIIDILPQTDFVFDIQISEKDLLELLPQKVYNMVG</sequence>
<organism evidence="1 2">
    <name type="scientific">Blautia caecimuris</name>
    <dbReference type="NCBI Taxonomy" id="1796615"/>
    <lineage>
        <taxon>Bacteria</taxon>
        <taxon>Bacillati</taxon>
        <taxon>Bacillota</taxon>
        <taxon>Clostridia</taxon>
        <taxon>Lachnospirales</taxon>
        <taxon>Lachnospiraceae</taxon>
        <taxon>Blautia</taxon>
    </lineage>
</organism>
<accession>A0ABV2M340</accession>
<proteinExistence type="predicted"/>
<dbReference type="EMBL" id="JBEPMJ010000005">
    <property type="protein sequence ID" value="MET3749863.1"/>
    <property type="molecule type" value="Genomic_DNA"/>
</dbReference>
<protein>
    <submittedName>
        <fullName evidence="1">Uncharacterized protein</fullName>
    </submittedName>
</protein>
<dbReference type="Proteomes" id="UP001549106">
    <property type="component" value="Unassembled WGS sequence"/>
</dbReference>
<name>A0ABV2M340_9FIRM</name>
<evidence type="ECO:0000313" key="2">
    <source>
        <dbReference type="Proteomes" id="UP001549106"/>
    </source>
</evidence>
<comment type="caution">
    <text evidence="1">The sequence shown here is derived from an EMBL/GenBank/DDBJ whole genome shotgun (WGS) entry which is preliminary data.</text>
</comment>
<reference evidence="1 2" key="1">
    <citation type="submission" date="2024-06" db="EMBL/GenBank/DDBJ databases">
        <title>Genomic Encyclopedia of Type Strains, Phase IV (KMG-IV): sequencing the most valuable type-strain genomes for metagenomic binning, comparative biology and taxonomic classification.</title>
        <authorList>
            <person name="Goeker M."/>
        </authorList>
    </citation>
    <scope>NUCLEOTIDE SEQUENCE [LARGE SCALE GENOMIC DNA]</scope>
    <source>
        <strain evidence="1 2">DSM 29492</strain>
    </source>
</reference>
<keyword evidence="2" id="KW-1185">Reference proteome</keyword>
<gene>
    <name evidence="1" type="ORF">ABID24_001097</name>
</gene>
<evidence type="ECO:0000313" key="1">
    <source>
        <dbReference type="EMBL" id="MET3749863.1"/>
    </source>
</evidence>